<feature type="domain" description="Histidine kinase" evidence="10">
    <location>
        <begin position="248"/>
        <end position="464"/>
    </location>
</feature>
<dbReference type="InterPro" id="IPR003661">
    <property type="entry name" value="HisK_dim/P_dom"/>
</dbReference>
<dbReference type="Proteomes" id="UP000515823">
    <property type="component" value="Chromosome"/>
</dbReference>
<dbReference type="PROSITE" id="PS50109">
    <property type="entry name" value="HIS_KIN"/>
    <property type="match status" value="1"/>
</dbReference>
<evidence type="ECO:0000256" key="5">
    <source>
        <dbReference type="ARBA" id="ARBA00022679"/>
    </source>
</evidence>
<dbReference type="InterPro" id="IPR005467">
    <property type="entry name" value="His_kinase_dom"/>
</dbReference>
<dbReference type="InterPro" id="IPR050736">
    <property type="entry name" value="Sensor_HK_Regulatory"/>
</dbReference>
<keyword evidence="4" id="KW-0597">Phosphoprotein</keyword>
<dbReference type="InterPro" id="IPR003660">
    <property type="entry name" value="HAMP_dom"/>
</dbReference>
<evidence type="ECO:0000256" key="8">
    <source>
        <dbReference type="ARBA" id="ARBA00023136"/>
    </source>
</evidence>
<dbReference type="PRINTS" id="PR00344">
    <property type="entry name" value="BCTRLSENSOR"/>
</dbReference>
<keyword evidence="9" id="KW-1133">Transmembrane helix</keyword>
<dbReference type="EMBL" id="CP060634">
    <property type="protein sequence ID" value="QNM06052.1"/>
    <property type="molecule type" value="Genomic_DNA"/>
</dbReference>
<dbReference type="PROSITE" id="PS50885">
    <property type="entry name" value="HAMP"/>
    <property type="match status" value="1"/>
</dbReference>
<dbReference type="CDD" id="cd00082">
    <property type="entry name" value="HisKA"/>
    <property type="match status" value="1"/>
</dbReference>
<protein>
    <recommendedName>
        <fullName evidence="3">histidine kinase</fullName>
        <ecNumber evidence="3">2.7.13.3</ecNumber>
    </recommendedName>
</protein>
<dbReference type="FunFam" id="1.10.287.130:FF:000001">
    <property type="entry name" value="Two-component sensor histidine kinase"/>
    <property type="match status" value="1"/>
</dbReference>
<dbReference type="KEGG" id="qdo:H9Q78_02495"/>
<keyword evidence="9" id="KW-0812">Transmembrane</keyword>
<proteinExistence type="predicted"/>
<dbReference type="Pfam" id="PF02518">
    <property type="entry name" value="HATPase_c"/>
    <property type="match status" value="1"/>
</dbReference>
<evidence type="ECO:0000256" key="3">
    <source>
        <dbReference type="ARBA" id="ARBA00012438"/>
    </source>
</evidence>
<evidence type="ECO:0000259" key="11">
    <source>
        <dbReference type="PROSITE" id="PS50885"/>
    </source>
</evidence>
<feature type="transmembrane region" description="Helical" evidence="9">
    <location>
        <begin position="127"/>
        <end position="145"/>
    </location>
</feature>
<name>A0A7G9G5H0_9FIRM</name>
<dbReference type="Gene3D" id="3.30.565.10">
    <property type="entry name" value="Histidine kinase-like ATPase, C-terminal domain"/>
    <property type="match status" value="1"/>
</dbReference>
<comment type="subcellular location">
    <subcellularLocation>
        <location evidence="2">Membrane</location>
    </subcellularLocation>
</comment>
<dbReference type="AlphaFoldDB" id="A0A7G9G5H0"/>
<keyword evidence="8 9" id="KW-0472">Membrane</keyword>
<evidence type="ECO:0000256" key="9">
    <source>
        <dbReference type="SAM" id="Phobius"/>
    </source>
</evidence>
<dbReference type="SMART" id="SM00388">
    <property type="entry name" value="HisKA"/>
    <property type="match status" value="1"/>
</dbReference>
<dbReference type="SUPFAM" id="SSF47384">
    <property type="entry name" value="Homodimeric domain of signal transducing histidine kinase"/>
    <property type="match status" value="1"/>
</dbReference>
<evidence type="ECO:0000256" key="7">
    <source>
        <dbReference type="ARBA" id="ARBA00023012"/>
    </source>
</evidence>
<dbReference type="CDD" id="cd00075">
    <property type="entry name" value="HATPase"/>
    <property type="match status" value="1"/>
</dbReference>
<reference evidence="12 13" key="1">
    <citation type="submission" date="2020-08" db="EMBL/GenBank/DDBJ databases">
        <authorList>
            <person name="Liu C."/>
            <person name="Sun Q."/>
        </authorList>
    </citation>
    <scope>NUCLEOTIDE SEQUENCE [LARGE SCALE GENOMIC DNA]</scope>
    <source>
        <strain evidence="12 13">NSJ-38</strain>
    </source>
</reference>
<dbReference type="RefSeq" id="WP_249303421.1">
    <property type="nucleotide sequence ID" value="NZ_CP060634.1"/>
</dbReference>
<dbReference type="GO" id="GO:0016020">
    <property type="term" value="C:membrane"/>
    <property type="evidence" value="ECO:0007669"/>
    <property type="project" value="UniProtKB-SubCell"/>
</dbReference>
<comment type="catalytic activity">
    <reaction evidence="1">
        <text>ATP + protein L-histidine = ADP + protein N-phospho-L-histidine.</text>
        <dbReference type="EC" id="2.7.13.3"/>
    </reaction>
</comment>
<feature type="transmembrane region" description="Helical" evidence="9">
    <location>
        <begin position="157"/>
        <end position="176"/>
    </location>
</feature>
<evidence type="ECO:0000256" key="2">
    <source>
        <dbReference type="ARBA" id="ARBA00004370"/>
    </source>
</evidence>
<dbReference type="SUPFAM" id="SSF55874">
    <property type="entry name" value="ATPase domain of HSP90 chaperone/DNA topoisomerase II/histidine kinase"/>
    <property type="match status" value="1"/>
</dbReference>
<evidence type="ECO:0000313" key="13">
    <source>
        <dbReference type="Proteomes" id="UP000515823"/>
    </source>
</evidence>
<evidence type="ECO:0000256" key="4">
    <source>
        <dbReference type="ARBA" id="ARBA00022553"/>
    </source>
</evidence>
<dbReference type="InterPro" id="IPR036097">
    <property type="entry name" value="HisK_dim/P_sf"/>
</dbReference>
<accession>A0A7G9G5H0</accession>
<evidence type="ECO:0000256" key="6">
    <source>
        <dbReference type="ARBA" id="ARBA00022777"/>
    </source>
</evidence>
<dbReference type="Gene3D" id="1.10.287.130">
    <property type="match status" value="1"/>
</dbReference>
<keyword evidence="13" id="KW-1185">Reference proteome</keyword>
<sequence length="467" mass="52657">MKKAIFKKFVWMILLALVVSSTVFCLVMSSESLKQTEDKLLDTLHMMDYAINYNEDVAKQITDICAIDGNQDSRATILSIDGTVLADNGVTDMEQLENHLDRKEVKEAIENGRGYTKRYSKTLHKEMLYAAILSGNGGYVLRLAVPYEGLFMYLKILIPAVFFGVVVALVASFFLAERFARSVTTPLNEIAGELRKVDKGEPEIFMKHYQYEELNVIIDAMNQMSAEIGTYVKKLELERIIRQEFFSNASHELKTPITSIKGYTELLESGLVTKEEVQQDFLSRIEKEADHMTNLINDILMISRLETKDVEVEMADLQIYPLVEEMLASLGPMACDYGVKVITECKPLTIAANVQQIRELLNNLLVNAIKYNKPEGIVRLTVTSDKKDMVLTVSDTGVGIPKEAQRRVFERFYRVDKGRSKKMGGTGLGLSIVKHIVNYYGGSIQLDSQVDVGTTFTVRLPVVKIER</sequence>
<dbReference type="InterPro" id="IPR004358">
    <property type="entry name" value="Sig_transdc_His_kin-like_C"/>
</dbReference>
<gene>
    <name evidence="12" type="ORF">H9Q78_02495</name>
</gene>
<keyword evidence="5" id="KW-0808">Transferase</keyword>
<dbReference type="SMART" id="SM00387">
    <property type="entry name" value="HATPase_c"/>
    <property type="match status" value="1"/>
</dbReference>
<evidence type="ECO:0000259" key="10">
    <source>
        <dbReference type="PROSITE" id="PS50109"/>
    </source>
</evidence>
<dbReference type="InterPro" id="IPR036890">
    <property type="entry name" value="HATPase_C_sf"/>
</dbReference>
<evidence type="ECO:0000256" key="1">
    <source>
        <dbReference type="ARBA" id="ARBA00000085"/>
    </source>
</evidence>
<dbReference type="GO" id="GO:0000155">
    <property type="term" value="F:phosphorelay sensor kinase activity"/>
    <property type="evidence" value="ECO:0007669"/>
    <property type="project" value="InterPro"/>
</dbReference>
<feature type="domain" description="HAMP" evidence="11">
    <location>
        <begin position="181"/>
        <end position="233"/>
    </location>
</feature>
<dbReference type="Pfam" id="PF00512">
    <property type="entry name" value="HisKA"/>
    <property type="match status" value="1"/>
</dbReference>
<dbReference type="Gene3D" id="6.10.340.10">
    <property type="match status" value="1"/>
</dbReference>
<dbReference type="InterPro" id="IPR003594">
    <property type="entry name" value="HATPase_dom"/>
</dbReference>
<dbReference type="EC" id="2.7.13.3" evidence="3"/>
<evidence type="ECO:0000313" key="12">
    <source>
        <dbReference type="EMBL" id="QNM06052.1"/>
    </source>
</evidence>
<dbReference type="PANTHER" id="PTHR43711">
    <property type="entry name" value="TWO-COMPONENT HISTIDINE KINASE"/>
    <property type="match status" value="1"/>
</dbReference>
<organism evidence="12 13">
    <name type="scientific">Qiania dongpingensis</name>
    <dbReference type="NCBI Taxonomy" id="2763669"/>
    <lineage>
        <taxon>Bacteria</taxon>
        <taxon>Bacillati</taxon>
        <taxon>Bacillota</taxon>
        <taxon>Clostridia</taxon>
        <taxon>Lachnospirales</taxon>
        <taxon>Lachnospiraceae</taxon>
        <taxon>Qiania</taxon>
    </lineage>
</organism>
<keyword evidence="6" id="KW-0418">Kinase</keyword>
<dbReference type="FunFam" id="3.30.565.10:FF:000006">
    <property type="entry name" value="Sensor histidine kinase WalK"/>
    <property type="match status" value="1"/>
</dbReference>
<dbReference type="PANTHER" id="PTHR43711:SF26">
    <property type="entry name" value="SENSOR HISTIDINE KINASE RCSC"/>
    <property type="match status" value="1"/>
</dbReference>
<keyword evidence="7" id="KW-0902">Two-component regulatory system</keyword>